<dbReference type="EMBL" id="ML976662">
    <property type="protein sequence ID" value="KAF1977812.1"/>
    <property type="molecule type" value="Genomic_DNA"/>
</dbReference>
<proteinExistence type="predicted"/>
<reference evidence="2" key="1">
    <citation type="journal article" date="2020" name="Stud. Mycol.">
        <title>101 Dothideomycetes genomes: a test case for predicting lifestyles and emergence of pathogens.</title>
        <authorList>
            <person name="Haridas S."/>
            <person name="Albert R."/>
            <person name="Binder M."/>
            <person name="Bloem J."/>
            <person name="Labutti K."/>
            <person name="Salamov A."/>
            <person name="Andreopoulos B."/>
            <person name="Baker S."/>
            <person name="Barry K."/>
            <person name="Bills G."/>
            <person name="Bluhm B."/>
            <person name="Cannon C."/>
            <person name="Castanera R."/>
            <person name="Culley D."/>
            <person name="Daum C."/>
            <person name="Ezra D."/>
            <person name="Gonzalez J."/>
            <person name="Henrissat B."/>
            <person name="Kuo A."/>
            <person name="Liang C."/>
            <person name="Lipzen A."/>
            <person name="Lutzoni F."/>
            <person name="Magnuson J."/>
            <person name="Mondo S."/>
            <person name="Nolan M."/>
            <person name="Ohm R."/>
            <person name="Pangilinan J."/>
            <person name="Park H.-J."/>
            <person name="Ramirez L."/>
            <person name="Alfaro M."/>
            <person name="Sun H."/>
            <person name="Tritt A."/>
            <person name="Yoshinaga Y."/>
            <person name="Zwiers L.-H."/>
            <person name="Turgeon B."/>
            <person name="Goodwin S."/>
            <person name="Spatafora J."/>
            <person name="Crous P."/>
            <person name="Grigoriev I."/>
        </authorList>
    </citation>
    <scope>NUCLEOTIDE SEQUENCE</scope>
    <source>
        <strain evidence="2">CBS 107.79</strain>
    </source>
</reference>
<evidence type="ECO:0000256" key="1">
    <source>
        <dbReference type="SAM" id="SignalP"/>
    </source>
</evidence>
<dbReference type="AlphaFoldDB" id="A0A6A5VQ17"/>
<organism evidence="2 3">
    <name type="scientific">Bimuria novae-zelandiae CBS 107.79</name>
    <dbReference type="NCBI Taxonomy" id="1447943"/>
    <lineage>
        <taxon>Eukaryota</taxon>
        <taxon>Fungi</taxon>
        <taxon>Dikarya</taxon>
        <taxon>Ascomycota</taxon>
        <taxon>Pezizomycotina</taxon>
        <taxon>Dothideomycetes</taxon>
        <taxon>Pleosporomycetidae</taxon>
        <taxon>Pleosporales</taxon>
        <taxon>Massarineae</taxon>
        <taxon>Didymosphaeriaceae</taxon>
        <taxon>Bimuria</taxon>
    </lineage>
</organism>
<keyword evidence="1" id="KW-0732">Signal</keyword>
<evidence type="ECO:0000313" key="3">
    <source>
        <dbReference type="Proteomes" id="UP000800036"/>
    </source>
</evidence>
<sequence length="76" mass="8725">MAWNGREILAICRIFLLLAFAHLAVNAHHLSIRRNITPPGIKVIQLCEKLSSFSWRMRLKFVICCPAVSIEEIDSY</sequence>
<feature type="chain" id="PRO_5025688812" description="Secreted protein" evidence="1">
    <location>
        <begin position="28"/>
        <end position="76"/>
    </location>
</feature>
<evidence type="ECO:0008006" key="4">
    <source>
        <dbReference type="Google" id="ProtNLM"/>
    </source>
</evidence>
<dbReference type="Proteomes" id="UP000800036">
    <property type="component" value="Unassembled WGS sequence"/>
</dbReference>
<feature type="signal peptide" evidence="1">
    <location>
        <begin position="1"/>
        <end position="27"/>
    </location>
</feature>
<evidence type="ECO:0000313" key="2">
    <source>
        <dbReference type="EMBL" id="KAF1977812.1"/>
    </source>
</evidence>
<protein>
    <recommendedName>
        <fullName evidence="4">Secreted protein</fullName>
    </recommendedName>
</protein>
<accession>A0A6A5VQ17</accession>
<gene>
    <name evidence="2" type="ORF">BU23DRAFT_273971</name>
</gene>
<keyword evidence="3" id="KW-1185">Reference proteome</keyword>
<name>A0A6A5VQ17_9PLEO</name>